<keyword evidence="7 9" id="KW-0862">Zinc</keyword>
<dbReference type="Proteomes" id="UP000515154">
    <property type="component" value="Linkage group LG6"/>
</dbReference>
<dbReference type="GO" id="GO:0008143">
    <property type="term" value="F:poly(A) binding"/>
    <property type="evidence" value="ECO:0007669"/>
    <property type="project" value="InterPro"/>
</dbReference>
<dbReference type="SMART" id="SM00356">
    <property type="entry name" value="ZnF_C3H1"/>
    <property type="match status" value="3"/>
</dbReference>
<dbReference type="GO" id="GO:0008270">
    <property type="term" value="F:zinc ion binding"/>
    <property type="evidence" value="ECO:0007669"/>
    <property type="project" value="UniProtKB-KW"/>
</dbReference>
<dbReference type="InterPro" id="IPR002483">
    <property type="entry name" value="PWI_dom"/>
</dbReference>
<evidence type="ECO:0000313" key="12">
    <source>
        <dbReference type="RefSeq" id="XP_029638309.1"/>
    </source>
</evidence>
<evidence type="ECO:0000256" key="6">
    <source>
        <dbReference type="ARBA" id="ARBA00022771"/>
    </source>
</evidence>
<dbReference type="KEGG" id="osn:115213466"/>
<evidence type="ECO:0000256" key="7">
    <source>
        <dbReference type="ARBA" id="ARBA00022833"/>
    </source>
</evidence>
<dbReference type="InterPro" id="IPR000571">
    <property type="entry name" value="Znf_CCCH"/>
</dbReference>
<dbReference type="Pfam" id="PF01480">
    <property type="entry name" value="PWI"/>
    <property type="match status" value="1"/>
</dbReference>
<dbReference type="GO" id="GO:0005634">
    <property type="term" value="C:nucleus"/>
    <property type="evidence" value="ECO:0007669"/>
    <property type="project" value="UniProtKB-SubCell"/>
</dbReference>
<dbReference type="PANTHER" id="PTHR14738">
    <property type="entry name" value="ZINC FINGER CCCH DOMAIN-CONTAINING PROTEIN 14"/>
    <property type="match status" value="1"/>
</dbReference>
<sequence>MEIGNEISQKIRSAIKTKLVELGAYEDEELPDYIMVMVANKKTREQMNEDLHLFLGNSTEKFTAWLLSILNKLKAITIGNPPSVAAVIPQEVNTTKNLRSNSNGTDNKEHELIPELLLQTETDEFNEEQEEINTLNATEKSDITKTLTTTCDKINKVNSDLKTAPSISTTTTKMTSRVQPSMFYLNSASNNITSQTQSSISNENTISSQSAAYVFPKSKPITSRLQMDLISNSHKGQIPKVITHPIISKEQQQLQLARQNRKRRVPGSVIGSIIHHSSEEEEEYDPYNPSYGSVASVIRVTERKSSIPPELQANKCLLLKAVKDAHKSLATQEKRNAEHAMIKPMFHEVPEKKLKMSERIKSKQPPLFTRSKLAVQDFPESNQYNFGDDDDELEARQNKLRQVECNKPGQRIAVIKHLESAKLNEELNNESIAEIELDEDIQLCSDLLNLPEEDLVETPPPARIVKKNKKETEDKTQFIVTLDGYDASKMNSTSSFQSPTDQNETTNSSMQYQMTQIKPLAFNISDTTDEDEEMDESKSSALKTTTEKCKFWPSCQNGTHCKYYHPSSPCSKFPKCKFGQDCLYIHPKCKFDTKCSRTDCPFSHSYAKPAAPPVAVQSLPAVPVAPPATRQPATQTLQCKFFPTCKNMNCPFTHPKPCRYGISCTNKTFCTFYHPPLPNKNQLRWKAEKSRAENQSELEDDMELNVVHWNNPYKVVNTSS</sequence>
<dbReference type="GO" id="GO:0005737">
    <property type="term" value="C:cytoplasm"/>
    <property type="evidence" value="ECO:0007669"/>
    <property type="project" value="TreeGrafter"/>
</dbReference>
<keyword evidence="8" id="KW-0539">Nucleus</keyword>
<evidence type="ECO:0000256" key="4">
    <source>
        <dbReference type="ARBA" id="ARBA00022723"/>
    </source>
</evidence>
<evidence type="ECO:0000256" key="3">
    <source>
        <dbReference type="ARBA" id="ARBA00015071"/>
    </source>
</evidence>
<dbReference type="PANTHER" id="PTHR14738:SF29">
    <property type="entry name" value="ZINC FINGER CCCH DOMAIN-CONTAINING PROTEIN 14"/>
    <property type="match status" value="1"/>
</dbReference>
<feature type="domain" description="C3H1-type" evidence="10">
    <location>
        <begin position="543"/>
        <end position="568"/>
    </location>
</feature>
<keyword evidence="5" id="KW-0677">Repeat</keyword>
<organism evidence="11 12">
    <name type="scientific">Octopus sinensis</name>
    <name type="common">East Asian common octopus</name>
    <dbReference type="NCBI Taxonomy" id="2607531"/>
    <lineage>
        <taxon>Eukaryota</taxon>
        <taxon>Metazoa</taxon>
        <taxon>Spiralia</taxon>
        <taxon>Lophotrochozoa</taxon>
        <taxon>Mollusca</taxon>
        <taxon>Cephalopoda</taxon>
        <taxon>Coleoidea</taxon>
        <taxon>Octopodiformes</taxon>
        <taxon>Octopoda</taxon>
        <taxon>Incirrata</taxon>
        <taxon>Octopodidae</taxon>
        <taxon>Octopus</taxon>
    </lineage>
</organism>
<protein>
    <recommendedName>
        <fullName evidence="3">Zinc finger CCCH domain-containing protein 14</fullName>
    </recommendedName>
</protein>
<evidence type="ECO:0000256" key="9">
    <source>
        <dbReference type="PROSITE-ProRule" id="PRU00723"/>
    </source>
</evidence>
<dbReference type="AlphaFoldDB" id="A0A6P7SIV4"/>
<name>A0A6P7SIV4_9MOLL</name>
<comment type="subcellular location">
    <subcellularLocation>
        <location evidence="1">Nucleus</location>
    </subcellularLocation>
</comment>
<evidence type="ECO:0000256" key="1">
    <source>
        <dbReference type="ARBA" id="ARBA00004123"/>
    </source>
</evidence>
<evidence type="ECO:0000313" key="11">
    <source>
        <dbReference type="Proteomes" id="UP000515154"/>
    </source>
</evidence>
<accession>A0A6P7SIV4</accession>
<evidence type="ECO:0000259" key="10">
    <source>
        <dbReference type="PROSITE" id="PS50103"/>
    </source>
</evidence>
<keyword evidence="6 9" id="KW-0863">Zinc-finger</keyword>
<proteinExistence type="inferred from homology"/>
<feature type="zinc finger region" description="C3H1-type" evidence="9">
    <location>
        <begin position="543"/>
        <end position="568"/>
    </location>
</feature>
<gene>
    <name evidence="12" type="primary">LOC115213466</name>
</gene>
<dbReference type="GO" id="GO:0043488">
    <property type="term" value="P:regulation of mRNA stability"/>
    <property type="evidence" value="ECO:0007669"/>
    <property type="project" value="InterPro"/>
</dbReference>
<keyword evidence="4 9" id="KW-0479">Metal-binding</keyword>
<dbReference type="Gene3D" id="4.10.1000.40">
    <property type="match status" value="1"/>
</dbReference>
<dbReference type="Gene3D" id="1.20.1390.10">
    <property type="entry name" value="PWI domain"/>
    <property type="match status" value="1"/>
</dbReference>
<evidence type="ECO:0000256" key="5">
    <source>
        <dbReference type="ARBA" id="ARBA00022737"/>
    </source>
</evidence>
<dbReference type="Pfam" id="PF14608">
    <property type="entry name" value="zf-CCCH_2"/>
    <property type="match status" value="5"/>
</dbReference>
<evidence type="ECO:0000256" key="8">
    <source>
        <dbReference type="ARBA" id="ARBA00023242"/>
    </source>
</evidence>
<dbReference type="PROSITE" id="PS50103">
    <property type="entry name" value="ZF_C3H1"/>
    <property type="match status" value="1"/>
</dbReference>
<comment type="similarity">
    <text evidence="2">Belongs to the ZC3H14 family.</text>
</comment>
<evidence type="ECO:0000256" key="2">
    <source>
        <dbReference type="ARBA" id="ARBA00008423"/>
    </source>
</evidence>
<dbReference type="InterPro" id="IPR040366">
    <property type="entry name" value="Nab2/ZC3H14"/>
</dbReference>
<reference evidence="12" key="1">
    <citation type="submission" date="2025-08" db="UniProtKB">
        <authorList>
            <consortium name="RefSeq"/>
        </authorList>
    </citation>
    <scope>IDENTIFICATION</scope>
</reference>
<dbReference type="RefSeq" id="XP_029638309.1">
    <property type="nucleotide sequence ID" value="XM_029782449.2"/>
</dbReference>
<dbReference type="FunFam" id="4.10.1000.40:FF:000006">
    <property type="entry name" value="Zinc finger CCCH domain-containing protein 14"/>
    <property type="match status" value="1"/>
</dbReference>
<keyword evidence="11" id="KW-1185">Reference proteome</keyword>
<dbReference type="Gene3D" id="4.10.1000.30">
    <property type="match status" value="1"/>
</dbReference>